<dbReference type="RefSeq" id="WP_139191992.1">
    <property type="nucleotide sequence ID" value="NZ_FNNZ01000028.1"/>
</dbReference>
<proteinExistence type="predicted"/>
<keyword evidence="3" id="KW-1185">Reference proteome</keyword>
<evidence type="ECO:0000313" key="2">
    <source>
        <dbReference type="EMBL" id="SDX46318.1"/>
    </source>
</evidence>
<dbReference type="OrthoDB" id="5770228at2"/>
<reference evidence="3" key="1">
    <citation type="submission" date="2016-10" db="EMBL/GenBank/DDBJ databases">
        <authorList>
            <person name="Varghese N."/>
            <person name="Submissions S."/>
        </authorList>
    </citation>
    <scope>NUCLEOTIDE SEQUENCE [LARGE SCALE GENOMIC DNA]</scope>
    <source>
        <strain evidence="3">DSM 217</strain>
    </source>
</reference>
<sequence length="124" mass="13344">MNFVSITKKAAVAAVLLMLLPSGSVLAAEAMVTSQVNRVLISADSTYGGCMAFLSSNPQNHLPSCLADWVSFSCSGHFTDAVRGFRMLDQAQLALATNKSVMVVVDDSRRHNGYCFASRIDVLR</sequence>
<dbReference type="Proteomes" id="UP000198816">
    <property type="component" value="Unassembled WGS sequence"/>
</dbReference>
<protein>
    <submittedName>
        <fullName evidence="2">Uncharacterized protein</fullName>
    </submittedName>
</protein>
<evidence type="ECO:0000313" key="3">
    <source>
        <dbReference type="Proteomes" id="UP000198816"/>
    </source>
</evidence>
<gene>
    <name evidence="2" type="ORF">SAMN05421783_1289</name>
</gene>
<keyword evidence="1" id="KW-0732">Signal</keyword>
<feature type="chain" id="PRO_5011575632" evidence="1">
    <location>
        <begin position="28"/>
        <end position="124"/>
    </location>
</feature>
<name>A0A1H3BXB5_THIRO</name>
<organism evidence="2 3">
    <name type="scientific">Thiocapsa roseopersicina</name>
    <dbReference type="NCBI Taxonomy" id="1058"/>
    <lineage>
        <taxon>Bacteria</taxon>
        <taxon>Pseudomonadati</taxon>
        <taxon>Pseudomonadota</taxon>
        <taxon>Gammaproteobacteria</taxon>
        <taxon>Chromatiales</taxon>
        <taxon>Chromatiaceae</taxon>
        <taxon>Thiocapsa</taxon>
    </lineage>
</organism>
<accession>A0A1H3BXB5</accession>
<dbReference type="EMBL" id="FNNZ01000028">
    <property type="protein sequence ID" value="SDX46318.1"/>
    <property type="molecule type" value="Genomic_DNA"/>
</dbReference>
<dbReference type="AlphaFoldDB" id="A0A1H3BXB5"/>
<evidence type="ECO:0000256" key="1">
    <source>
        <dbReference type="SAM" id="SignalP"/>
    </source>
</evidence>
<feature type="signal peptide" evidence="1">
    <location>
        <begin position="1"/>
        <end position="27"/>
    </location>
</feature>